<organism evidence="6 7">
    <name type="scientific">Aquisalibacillus elongatus</name>
    <dbReference type="NCBI Taxonomy" id="485577"/>
    <lineage>
        <taxon>Bacteria</taxon>
        <taxon>Bacillati</taxon>
        <taxon>Bacillota</taxon>
        <taxon>Bacilli</taxon>
        <taxon>Bacillales</taxon>
        <taxon>Bacillaceae</taxon>
        <taxon>Aquisalibacillus</taxon>
    </lineage>
</organism>
<protein>
    <recommendedName>
        <fullName evidence="5">5-formyltetrahydrofolate cyclo-ligase</fullName>
        <ecNumber evidence="5">6.3.3.2</ecNumber>
    </recommendedName>
</protein>
<evidence type="ECO:0000256" key="5">
    <source>
        <dbReference type="RuleBase" id="RU361279"/>
    </source>
</evidence>
<dbReference type="Proteomes" id="UP000276443">
    <property type="component" value="Unassembled WGS sequence"/>
</dbReference>
<dbReference type="Gene3D" id="3.40.50.10420">
    <property type="entry name" value="NagB/RpiA/CoA transferase-like"/>
    <property type="match status" value="1"/>
</dbReference>
<feature type="binding site" evidence="4">
    <location>
        <position position="49"/>
    </location>
    <ligand>
        <name>substrate</name>
    </ligand>
</feature>
<comment type="catalytic activity">
    <reaction evidence="5">
        <text>(6S)-5-formyl-5,6,7,8-tetrahydrofolate + ATP = (6R)-5,10-methenyltetrahydrofolate + ADP + phosphate</text>
        <dbReference type="Rhea" id="RHEA:10488"/>
        <dbReference type="ChEBI" id="CHEBI:30616"/>
        <dbReference type="ChEBI" id="CHEBI:43474"/>
        <dbReference type="ChEBI" id="CHEBI:57455"/>
        <dbReference type="ChEBI" id="CHEBI:57457"/>
        <dbReference type="ChEBI" id="CHEBI:456216"/>
        <dbReference type="EC" id="6.3.3.2"/>
    </reaction>
</comment>
<comment type="cofactor">
    <cofactor evidence="5">
        <name>Mg(2+)</name>
        <dbReference type="ChEBI" id="CHEBI:18420"/>
    </cofactor>
</comment>
<keyword evidence="5" id="KW-0479">Metal-binding</keyword>
<keyword evidence="2 4" id="KW-0547">Nucleotide-binding</keyword>
<feature type="binding site" evidence="4">
    <location>
        <begin position="3"/>
        <end position="7"/>
    </location>
    <ligand>
        <name>ATP</name>
        <dbReference type="ChEBI" id="CHEBI:30616"/>
    </ligand>
</feature>
<dbReference type="InterPro" id="IPR024185">
    <property type="entry name" value="FTHF_cligase-like_sf"/>
</dbReference>
<dbReference type="PIRSF" id="PIRSF006806">
    <property type="entry name" value="FTHF_cligase"/>
    <property type="match status" value="1"/>
</dbReference>
<dbReference type="EMBL" id="RKRF01000007">
    <property type="protein sequence ID" value="RPF55623.1"/>
    <property type="molecule type" value="Genomic_DNA"/>
</dbReference>
<dbReference type="InterPro" id="IPR002698">
    <property type="entry name" value="FTHF_cligase"/>
</dbReference>
<dbReference type="Pfam" id="PF01812">
    <property type="entry name" value="5-FTHF_cyc-lig"/>
    <property type="match status" value="1"/>
</dbReference>
<keyword evidence="6" id="KW-0436">Ligase</keyword>
<keyword evidence="5" id="KW-0460">Magnesium</keyword>
<feature type="binding site" evidence="4">
    <location>
        <begin position="134"/>
        <end position="142"/>
    </location>
    <ligand>
        <name>ATP</name>
        <dbReference type="ChEBI" id="CHEBI:30616"/>
    </ligand>
</feature>
<dbReference type="GO" id="GO:0035999">
    <property type="term" value="P:tetrahydrofolate interconversion"/>
    <property type="evidence" value="ECO:0007669"/>
    <property type="project" value="TreeGrafter"/>
</dbReference>
<dbReference type="GO" id="GO:0046872">
    <property type="term" value="F:metal ion binding"/>
    <property type="evidence" value="ECO:0007669"/>
    <property type="project" value="UniProtKB-KW"/>
</dbReference>
<dbReference type="AlphaFoldDB" id="A0A3N5BDR5"/>
<dbReference type="RefSeq" id="WP_124219446.1">
    <property type="nucleotide sequence ID" value="NZ_RKRF01000007.1"/>
</dbReference>
<dbReference type="PANTHER" id="PTHR23407:SF1">
    <property type="entry name" value="5-FORMYLTETRAHYDROFOLATE CYCLO-LIGASE"/>
    <property type="match status" value="1"/>
</dbReference>
<dbReference type="PANTHER" id="PTHR23407">
    <property type="entry name" value="ATPASE INHIBITOR/5-FORMYLTETRAHYDROFOLATE CYCLO-LIGASE"/>
    <property type="match status" value="1"/>
</dbReference>
<evidence type="ECO:0000313" key="7">
    <source>
        <dbReference type="Proteomes" id="UP000276443"/>
    </source>
</evidence>
<proteinExistence type="inferred from homology"/>
<evidence type="ECO:0000256" key="2">
    <source>
        <dbReference type="ARBA" id="ARBA00022741"/>
    </source>
</evidence>
<evidence type="ECO:0000313" key="6">
    <source>
        <dbReference type="EMBL" id="RPF55623.1"/>
    </source>
</evidence>
<dbReference type="NCBIfam" id="TIGR02727">
    <property type="entry name" value="MTHFS_bact"/>
    <property type="match status" value="1"/>
</dbReference>
<evidence type="ECO:0000256" key="3">
    <source>
        <dbReference type="ARBA" id="ARBA00022840"/>
    </source>
</evidence>
<evidence type="ECO:0000256" key="1">
    <source>
        <dbReference type="ARBA" id="ARBA00010638"/>
    </source>
</evidence>
<comment type="similarity">
    <text evidence="1 5">Belongs to the 5-formyltetrahydrofolate cyclo-ligase family.</text>
</comment>
<name>A0A3N5BDR5_9BACI</name>
<keyword evidence="7" id="KW-1185">Reference proteome</keyword>
<dbReference type="GO" id="GO:0009396">
    <property type="term" value="P:folic acid-containing compound biosynthetic process"/>
    <property type="evidence" value="ECO:0007669"/>
    <property type="project" value="TreeGrafter"/>
</dbReference>
<feature type="binding site" evidence="4">
    <location>
        <position position="54"/>
    </location>
    <ligand>
        <name>substrate</name>
    </ligand>
</feature>
<dbReference type="OrthoDB" id="9801938at2"/>
<dbReference type="SUPFAM" id="SSF100950">
    <property type="entry name" value="NagB/RpiA/CoA transferase-like"/>
    <property type="match status" value="1"/>
</dbReference>
<gene>
    <name evidence="6" type="ORF">EDC24_0505</name>
</gene>
<dbReference type="GO" id="GO:0030272">
    <property type="term" value="F:5-formyltetrahydrofolate cyclo-ligase activity"/>
    <property type="evidence" value="ECO:0007669"/>
    <property type="project" value="UniProtKB-EC"/>
</dbReference>
<dbReference type="EC" id="6.3.3.2" evidence="5"/>
<keyword evidence="3 4" id="KW-0067">ATP-binding</keyword>
<sequence length="187" mass="22343">MYKDTFRTLVKRLLKHISPKEKEQFLVDITKHLYETEWWEQADTIGITISRNIELDTDPIIQQAWKQNKAVVIPKCYPEDDHRMEFYQYTNKHELENVFLDLYEPKKDLNKLVQPQEIDLLIVPGLLFDYDGFRIGYGGGYYDRFLENFLNHKISLAMEQQLVKHIPRDQYDLPVDAIITEKSIYTI</sequence>
<comment type="caution">
    <text evidence="6">The sequence shown here is derived from an EMBL/GenBank/DDBJ whole genome shotgun (WGS) entry which is preliminary data.</text>
</comment>
<dbReference type="InterPro" id="IPR037171">
    <property type="entry name" value="NagB/RpiA_transferase-like"/>
</dbReference>
<dbReference type="GO" id="GO:0005524">
    <property type="term" value="F:ATP binding"/>
    <property type="evidence" value="ECO:0007669"/>
    <property type="project" value="UniProtKB-KW"/>
</dbReference>
<evidence type="ECO:0000256" key="4">
    <source>
        <dbReference type="PIRSR" id="PIRSR006806-1"/>
    </source>
</evidence>
<accession>A0A3N5BDR5</accession>
<reference evidence="6 7" key="1">
    <citation type="submission" date="2018-11" db="EMBL/GenBank/DDBJ databases">
        <title>Genomic Encyclopedia of Type Strains, Phase IV (KMG-IV): sequencing the most valuable type-strain genomes for metagenomic binning, comparative biology and taxonomic classification.</title>
        <authorList>
            <person name="Goeker M."/>
        </authorList>
    </citation>
    <scope>NUCLEOTIDE SEQUENCE [LARGE SCALE GENOMIC DNA]</scope>
    <source>
        <strain evidence="6 7">DSM 18090</strain>
    </source>
</reference>